<sequence length="277" mass="31926">MTDIKKIIHIADVHIPNVEEDKPYSQMIENFIFDCCKIVADCNKDEVRIVLAGDIFDFKNKVSPEANSIYFKLLNYLNTIATTIIIAGNHDMLENNKQRKDALSPIFEVEGAYKNIQYADKILNYKSGYIVDNNIIWALYSIWERYQRPNIEEIKEKYPNHKIFGLFHGEIPGARTDIGKMSDKGIDVNSFIGCDAVLCGHIHKRQEIRKNGIPMVYAGSLFQKDAGENVTGHGFVEWNVEDLTYKVHDVENDYSIYKFKISSYEDVEDDIERLVNL</sequence>
<dbReference type="GO" id="GO:0016787">
    <property type="term" value="F:hydrolase activity"/>
    <property type="evidence" value="ECO:0007669"/>
    <property type="project" value="InterPro"/>
</dbReference>
<dbReference type="Gene3D" id="3.60.21.10">
    <property type="match status" value="1"/>
</dbReference>
<dbReference type="InterPro" id="IPR029052">
    <property type="entry name" value="Metallo-depent_PP-like"/>
</dbReference>
<feature type="domain" description="Calcineurin-like phosphoesterase" evidence="1">
    <location>
        <begin position="6"/>
        <end position="204"/>
    </location>
</feature>
<proteinExistence type="predicted"/>
<dbReference type="SUPFAM" id="SSF56300">
    <property type="entry name" value="Metallo-dependent phosphatases"/>
    <property type="match status" value="1"/>
</dbReference>
<dbReference type="PANTHER" id="PTHR30337:SF0">
    <property type="entry name" value="NUCLEASE SBCCD SUBUNIT D"/>
    <property type="match status" value="1"/>
</dbReference>
<dbReference type="EMBL" id="BK014662">
    <property type="protein sequence ID" value="DAD66492.1"/>
    <property type="molecule type" value="Genomic_DNA"/>
</dbReference>
<organism evidence="2">
    <name type="scientific">Myoviridae sp. ctPuP5</name>
    <dbReference type="NCBI Taxonomy" id="2823543"/>
    <lineage>
        <taxon>Viruses</taxon>
        <taxon>Duplodnaviria</taxon>
        <taxon>Heunggongvirae</taxon>
        <taxon>Uroviricota</taxon>
        <taxon>Caudoviricetes</taxon>
    </lineage>
</organism>
<evidence type="ECO:0000259" key="1">
    <source>
        <dbReference type="Pfam" id="PF00149"/>
    </source>
</evidence>
<accession>A0A8S5L977</accession>
<protein>
    <submittedName>
        <fullName evidence="2">Putative DNA double strand break repair</fullName>
    </submittedName>
</protein>
<dbReference type="InterPro" id="IPR004843">
    <property type="entry name" value="Calcineurin-like_PHP"/>
</dbReference>
<name>A0A8S5L977_9CAUD</name>
<reference evidence="2" key="1">
    <citation type="journal article" date="2021" name="Proc. Natl. Acad. Sci. U.S.A.">
        <title>A Catalog of Tens of Thousands of Viruses from Human Metagenomes Reveals Hidden Associations with Chronic Diseases.</title>
        <authorList>
            <person name="Tisza M.J."/>
            <person name="Buck C.B."/>
        </authorList>
    </citation>
    <scope>NUCLEOTIDE SEQUENCE</scope>
    <source>
        <strain evidence="2">CtPuP5</strain>
    </source>
</reference>
<dbReference type="InterPro" id="IPR050535">
    <property type="entry name" value="DNA_Repair-Maintenance_Comp"/>
</dbReference>
<dbReference type="Pfam" id="PF00149">
    <property type="entry name" value="Metallophos"/>
    <property type="match status" value="1"/>
</dbReference>
<dbReference type="PANTHER" id="PTHR30337">
    <property type="entry name" value="COMPONENT OF ATP-DEPENDENT DSDNA EXONUCLEASE"/>
    <property type="match status" value="1"/>
</dbReference>
<evidence type="ECO:0000313" key="2">
    <source>
        <dbReference type="EMBL" id="DAD66492.1"/>
    </source>
</evidence>